<dbReference type="SUPFAM" id="SSF46894">
    <property type="entry name" value="C-terminal effector domain of the bipartite response regulators"/>
    <property type="match status" value="1"/>
</dbReference>
<dbReference type="RefSeq" id="WP_386438892.1">
    <property type="nucleotide sequence ID" value="NZ_JBHSBB010000053.1"/>
</dbReference>
<sequence>MQDDDEIPALALYQALRARGTAASEAELCKAAGLDPDQAERGRRRLQRLGLIRFEGDVLEPVDPDTALSRTMDAYHATAAAQVRTAAGLQELTDSLLTVYRPAVAREASLVEVEYYSEPRKKARLLRELDSTVRHTSDSVHPGPVAPVEVLNASARQDEEMIRRGVRNRTLYPQSAVQISAFNRHLRELSELGVEVRLIDHAPYDMIIYDGQVACFRGDPLVPGGASLIVVVRGSALIQAQIAVFEDLWLRAVPYEPSAPSATGDTELTPQERVVIRLLAGGLSDDQIARKMGVSRRTVQRAVTKLMERLGASSRFEAGFKLAQDPDFTRSRGKTA</sequence>
<dbReference type="InterPro" id="IPR000792">
    <property type="entry name" value="Tscrpt_reg_LuxR_C"/>
</dbReference>
<comment type="caution">
    <text evidence="2">The sequence shown here is derived from an EMBL/GenBank/DDBJ whole genome shotgun (WGS) entry which is preliminary data.</text>
</comment>
<feature type="domain" description="HTH luxR-type" evidence="1">
    <location>
        <begin position="261"/>
        <end position="327"/>
    </location>
</feature>
<dbReference type="PANTHER" id="PTHR34293">
    <property type="entry name" value="HTH-TYPE TRANSCRIPTIONAL REGULATOR TRMBL2"/>
    <property type="match status" value="1"/>
</dbReference>
<organism evidence="2 3">
    <name type="scientific">Streptomyces polygonati</name>
    <dbReference type="NCBI Taxonomy" id="1617087"/>
    <lineage>
        <taxon>Bacteria</taxon>
        <taxon>Bacillati</taxon>
        <taxon>Actinomycetota</taxon>
        <taxon>Actinomycetes</taxon>
        <taxon>Kitasatosporales</taxon>
        <taxon>Streptomycetaceae</taxon>
        <taxon>Streptomyces</taxon>
    </lineage>
</organism>
<accession>A0ABV8I0J1</accession>
<dbReference type="InterPro" id="IPR016032">
    <property type="entry name" value="Sig_transdc_resp-reg_C-effctor"/>
</dbReference>
<dbReference type="Gene3D" id="1.10.10.10">
    <property type="entry name" value="Winged helix-like DNA-binding domain superfamily/Winged helix DNA-binding domain"/>
    <property type="match status" value="1"/>
</dbReference>
<name>A0ABV8I0J1_9ACTN</name>
<evidence type="ECO:0000313" key="3">
    <source>
        <dbReference type="Proteomes" id="UP001595765"/>
    </source>
</evidence>
<dbReference type="PRINTS" id="PR00038">
    <property type="entry name" value="HTHLUXR"/>
</dbReference>
<dbReference type="SMART" id="SM00421">
    <property type="entry name" value="HTH_LUXR"/>
    <property type="match status" value="1"/>
</dbReference>
<dbReference type="CDD" id="cd06170">
    <property type="entry name" value="LuxR_C_like"/>
    <property type="match status" value="1"/>
</dbReference>
<evidence type="ECO:0000313" key="2">
    <source>
        <dbReference type="EMBL" id="MFC4036714.1"/>
    </source>
</evidence>
<dbReference type="InterPro" id="IPR036388">
    <property type="entry name" value="WH-like_DNA-bd_sf"/>
</dbReference>
<evidence type="ECO:0000259" key="1">
    <source>
        <dbReference type="PROSITE" id="PS50043"/>
    </source>
</evidence>
<dbReference type="PROSITE" id="PS50043">
    <property type="entry name" value="HTH_LUXR_2"/>
    <property type="match status" value="1"/>
</dbReference>
<dbReference type="PANTHER" id="PTHR34293:SF1">
    <property type="entry name" value="HTH-TYPE TRANSCRIPTIONAL REGULATOR TRMBL2"/>
    <property type="match status" value="1"/>
</dbReference>
<proteinExistence type="predicted"/>
<keyword evidence="3" id="KW-1185">Reference proteome</keyword>
<dbReference type="Proteomes" id="UP001595765">
    <property type="component" value="Unassembled WGS sequence"/>
</dbReference>
<dbReference type="EMBL" id="JBHSBB010000053">
    <property type="protein sequence ID" value="MFC4036714.1"/>
    <property type="molecule type" value="Genomic_DNA"/>
</dbReference>
<dbReference type="InterPro" id="IPR051797">
    <property type="entry name" value="TrmB-like"/>
</dbReference>
<protein>
    <submittedName>
        <fullName evidence="2">LuxR C-terminal-related transcriptional regulator</fullName>
    </submittedName>
</protein>
<gene>
    <name evidence="2" type="ORF">ACFO3J_35545</name>
</gene>
<dbReference type="Pfam" id="PF00196">
    <property type="entry name" value="GerE"/>
    <property type="match status" value="1"/>
</dbReference>
<reference evidence="3" key="1">
    <citation type="journal article" date="2019" name="Int. J. Syst. Evol. Microbiol.">
        <title>The Global Catalogue of Microorganisms (GCM) 10K type strain sequencing project: providing services to taxonomists for standard genome sequencing and annotation.</title>
        <authorList>
            <consortium name="The Broad Institute Genomics Platform"/>
            <consortium name="The Broad Institute Genome Sequencing Center for Infectious Disease"/>
            <person name="Wu L."/>
            <person name="Ma J."/>
        </authorList>
    </citation>
    <scope>NUCLEOTIDE SEQUENCE [LARGE SCALE GENOMIC DNA]</scope>
    <source>
        <strain evidence="3">CGMCC 4.7237</strain>
    </source>
</reference>